<evidence type="ECO:0000313" key="7">
    <source>
        <dbReference type="Proteomes" id="UP000177622"/>
    </source>
</evidence>
<dbReference type="InterPro" id="IPR051209">
    <property type="entry name" value="FAD-bind_Monooxygenase_sf"/>
</dbReference>
<evidence type="ECO:0000256" key="1">
    <source>
        <dbReference type="ARBA" id="ARBA00001974"/>
    </source>
</evidence>
<accession>A0A1F5LHQ2</accession>
<dbReference type="GO" id="GO:0050660">
    <property type="term" value="F:flavin adenine dinucleotide binding"/>
    <property type="evidence" value="ECO:0007669"/>
    <property type="project" value="InterPro"/>
</dbReference>
<dbReference type="SUPFAM" id="SSF51905">
    <property type="entry name" value="FAD/NAD(P)-binding domain"/>
    <property type="match status" value="3"/>
</dbReference>
<evidence type="ECO:0000256" key="5">
    <source>
        <dbReference type="ARBA" id="ARBA00023002"/>
    </source>
</evidence>
<comment type="similarity">
    <text evidence="2">Belongs to the FAD-binding monooxygenase family.</text>
</comment>
<evidence type="ECO:0000256" key="2">
    <source>
        <dbReference type="ARBA" id="ARBA00010139"/>
    </source>
</evidence>
<sequence>MPCNENPQSDTIQVDPNQYAFKTRRLRVVCIGAGFSGLIMAHKLKYEQPLDFVDLAIYEKNSEVGGTWLENVYPGVGCDVPAHSYVFPFEPNPSWSKCYVGGEEIEKYIIDTVEKYGLKDQIVFNTRVVKSIWNEDRGKWALELKQNDKTIIQDEADILINAAGILNRWKMPDISGLDQFSGKLVHTAAWDKSYDWSGKRVAVIGNGSSGLQALPALQPKASKIVNYIRHPTWVSVNLCPDITKDGMGTNFEYSEEEKVKFRDDPSGFLEYRKKIENSLNTVYRLMLSGSDHNRMLSTGVEGLMRQRLSENPHLIEKLVPKYEIGCRRLSPGDGYLEAMQQPNAEWCFEDIQEITKSGIRTANDEQEFDLIVCATGFDTTFIPGWELVGRDGRRLDWEWEKTPEAYFSICAGGTPNYFMFAGPNCPIGHGSVPQMLAWSADYMLKWIKKIAREDIKSVAVNDSVVRAYNRRAQANLKNTVWSKGCNAWYNNEHTVTAMYPGKALEDIRGEDFDIRYATSDAFSYLGNEAAA</sequence>
<dbReference type="GeneID" id="34576612"/>
<dbReference type="Pfam" id="PF00743">
    <property type="entry name" value="FMO-like"/>
    <property type="match status" value="1"/>
</dbReference>
<dbReference type="RefSeq" id="XP_022488182.1">
    <property type="nucleotide sequence ID" value="XM_022631878.1"/>
</dbReference>
<dbReference type="PANTHER" id="PTHR42877">
    <property type="entry name" value="L-ORNITHINE N(5)-MONOOXYGENASE-RELATED"/>
    <property type="match status" value="1"/>
</dbReference>
<evidence type="ECO:0008006" key="8">
    <source>
        <dbReference type="Google" id="ProtNLM"/>
    </source>
</evidence>
<dbReference type="PANTHER" id="PTHR42877:SF11">
    <property type="entry name" value="MONOOXYGENASE, PUTATIVE (AFU_ORTHOLOGUE AFUA_6G13790)-RELATED"/>
    <property type="match status" value="1"/>
</dbReference>
<organism evidence="6 7">
    <name type="scientific">Penicillium arizonense</name>
    <dbReference type="NCBI Taxonomy" id="1835702"/>
    <lineage>
        <taxon>Eukaryota</taxon>
        <taxon>Fungi</taxon>
        <taxon>Dikarya</taxon>
        <taxon>Ascomycota</taxon>
        <taxon>Pezizomycotina</taxon>
        <taxon>Eurotiomycetes</taxon>
        <taxon>Eurotiomycetidae</taxon>
        <taxon>Eurotiales</taxon>
        <taxon>Aspergillaceae</taxon>
        <taxon>Penicillium</taxon>
    </lineage>
</organism>
<dbReference type="Proteomes" id="UP000177622">
    <property type="component" value="Unassembled WGS sequence"/>
</dbReference>
<keyword evidence="7" id="KW-1185">Reference proteome</keyword>
<evidence type="ECO:0000256" key="4">
    <source>
        <dbReference type="ARBA" id="ARBA00022827"/>
    </source>
</evidence>
<dbReference type="AlphaFoldDB" id="A0A1F5LHQ2"/>
<keyword evidence="3" id="KW-0285">Flavoprotein</keyword>
<comment type="caution">
    <text evidence="6">The sequence shown here is derived from an EMBL/GenBank/DDBJ whole genome shotgun (WGS) entry which is preliminary data.</text>
</comment>
<dbReference type="InterPro" id="IPR036188">
    <property type="entry name" value="FAD/NAD-bd_sf"/>
</dbReference>
<comment type="cofactor">
    <cofactor evidence="1">
        <name>FAD</name>
        <dbReference type="ChEBI" id="CHEBI:57692"/>
    </cofactor>
</comment>
<dbReference type="OrthoDB" id="74360at2759"/>
<dbReference type="EMBL" id="LXJU01000009">
    <property type="protein sequence ID" value="OGE52742.1"/>
    <property type="molecule type" value="Genomic_DNA"/>
</dbReference>
<dbReference type="InterPro" id="IPR020946">
    <property type="entry name" value="Flavin_mOase-like"/>
</dbReference>
<dbReference type="GO" id="GO:0004499">
    <property type="term" value="F:N,N-dimethylaniline monooxygenase activity"/>
    <property type="evidence" value="ECO:0007669"/>
    <property type="project" value="InterPro"/>
</dbReference>
<protein>
    <recommendedName>
        <fullName evidence="8">FAD/NAD(P)-binding domain-containing protein</fullName>
    </recommendedName>
</protein>
<reference evidence="6 7" key="1">
    <citation type="journal article" date="2016" name="Sci. Rep.">
        <title>Penicillium arizonense, a new, genome sequenced fungal species, reveals a high chemical diversity in secreted metabolites.</title>
        <authorList>
            <person name="Grijseels S."/>
            <person name="Nielsen J.C."/>
            <person name="Randelovic M."/>
            <person name="Nielsen J."/>
            <person name="Nielsen K.F."/>
            <person name="Workman M."/>
            <person name="Frisvad J.C."/>
        </authorList>
    </citation>
    <scope>NUCLEOTIDE SEQUENCE [LARGE SCALE GENOMIC DNA]</scope>
    <source>
        <strain evidence="6 7">CBS 141311</strain>
    </source>
</reference>
<evidence type="ECO:0000313" key="6">
    <source>
        <dbReference type="EMBL" id="OGE52742.1"/>
    </source>
</evidence>
<dbReference type="GO" id="GO:0050661">
    <property type="term" value="F:NADP binding"/>
    <property type="evidence" value="ECO:0007669"/>
    <property type="project" value="InterPro"/>
</dbReference>
<proteinExistence type="inferred from homology"/>
<gene>
    <name evidence="6" type="ORF">PENARI_c009G05955</name>
</gene>
<dbReference type="Gene3D" id="3.50.50.60">
    <property type="entry name" value="FAD/NAD(P)-binding domain"/>
    <property type="match status" value="2"/>
</dbReference>
<evidence type="ECO:0000256" key="3">
    <source>
        <dbReference type="ARBA" id="ARBA00022630"/>
    </source>
</evidence>
<name>A0A1F5LHQ2_PENAI</name>
<keyword evidence="4" id="KW-0274">FAD</keyword>
<keyword evidence="5" id="KW-0560">Oxidoreductase</keyword>